<dbReference type="PANTHER" id="PTHR45663">
    <property type="entry name" value="GEO12009P1"/>
    <property type="match status" value="1"/>
</dbReference>
<keyword evidence="1" id="KW-0472">Membrane</keyword>
<protein>
    <recommendedName>
        <fullName evidence="2">Thioredoxin domain-containing protein</fullName>
    </recommendedName>
</protein>
<gene>
    <name evidence="3" type="ORF">P43SY_009309</name>
</gene>
<feature type="transmembrane region" description="Helical" evidence="1">
    <location>
        <begin position="27"/>
        <end position="45"/>
    </location>
</feature>
<keyword evidence="1" id="KW-1133">Transmembrane helix</keyword>
<reference evidence="3" key="1">
    <citation type="submission" date="2021-12" db="EMBL/GenBank/DDBJ databases">
        <title>Prjna785345.</title>
        <authorList>
            <person name="Rujirawat T."/>
            <person name="Krajaejun T."/>
        </authorList>
    </citation>
    <scope>NUCLEOTIDE SEQUENCE</scope>
    <source>
        <strain evidence="3">Pi057C3</strain>
    </source>
</reference>
<dbReference type="GO" id="GO:0015035">
    <property type="term" value="F:protein-disulfide reductase activity"/>
    <property type="evidence" value="ECO:0007669"/>
    <property type="project" value="TreeGrafter"/>
</dbReference>
<feature type="domain" description="Thioredoxin" evidence="2">
    <location>
        <begin position="158"/>
        <end position="236"/>
    </location>
</feature>
<keyword evidence="4" id="KW-1185">Reference proteome</keyword>
<dbReference type="EMBL" id="JAKCXM010000173">
    <property type="protein sequence ID" value="KAJ0399728.1"/>
    <property type="molecule type" value="Genomic_DNA"/>
</dbReference>
<keyword evidence="1" id="KW-0812">Transmembrane</keyword>
<sequence>MAKTNSSDAASSLPAPRASLSRFLTRYYVLNALVPVAYVVLRQFVSSKELFEREGFLNIPREHEIFLLVGALFLMNYRKKATLDGVMAMTMMYLKVGTLACLFYLDRRLLGWMLAYCAVLFIAVGYPKYNGPDNITKLNPASIEQYIKRGGGYKSTGKNEAWLVYFYTDWSDHCLQHDAMIAELSLQYGSETLKFGKVDLDQYPDLAREHQIDVSTTSSQLPTLVLFQGGEEVDRLPRITESGIAQKVILHKRGLIAVFRLQELHDGKTKSPFGKSKKKN</sequence>
<dbReference type="AlphaFoldDB" id="A0AAD5Q6B9"/>
<dbReference type="SUPFAM" id="SSF52833">
    <property type="entry name" value="Thioredoxin-like"/>
    <property type="match status" value="1"/>
</dbReference>
<organism evidence="3 4">
    <name type="scientific">Pythium insidiosum</name>
    <name type="common">Pythiosis disease agent</name>
    <dbReference type="NCBI Taxonomy" id="114742"/>
    <lineage>
        <taxon>Eukaryota</taxon>
        <taxon>Sar</taxon>
        <taxon>Stramenopiles</taxon>
        <taxon>Oomycota</taxon>
        <taxon>Peronosporomycetes</taxon>
        <taxon>Pythiales</taxon>
        <taxon>Pythiaceae</taxon>
        <taxon>Pythium</taxon>
    </lineage>
</organism>
<comment type="caution">
    <text evidence="3">The sequence shown here is derived from an EMBL/GenBank/DDBJ whole genome shotgun (WGS) entry which is preliminary data.</text>
</comment>
<evidence type="ECO:0000313" key="4">
    <source>
        <dbReference type="Proteomes" id="UP001209570"/>
    </source>
</evidence>
<dbReference type="InterPro" id="IPR036249">
    <property type="entry name" value="Thioredoxin-like_sf"/>
</dbReference>
<dbReference type="Gene3D" id="3.40.30.10">
    <property type="entry name" value="Glutaredoxin"/>
    <property type="match status" value="1"/>
</dbReference>
<evidence type="ECO:0000313" key="3">
    <source>
        <dbReference type="EMBL" id="KAJ0399728.1"/>
    </source>
</evidence>
<proteinExistence type="predicted"/>
<accession>A0AAD5Q6B9</accession>
<dbReference type="PANTHER" id="PTHR45663:SF11">
    <property type="entry name" value="GEO12009P1"/>
    <property type="match status" value="1"/>
</dbReference>
<feature type="transmembrane region" description="Helical" evidence="1">
    <location>
        <begin position="86"/>
        <end position="105"/>
    </location>
</feature>
<dbReference type="Pfam" id="PF00085">
    <property type="entry name" value="Thioredoxin"/>
    <property type="match status" value="1"/>
</dbReference>
<evidence type="ECO:0000259" key="2">
    <source>
        <dbReference type="Pfam" id="PF00085"/>
    </source>
</evidence>
<dbReference type="InterPro" id="IPR013766">
    <property type="entry name" value="Thioredoxin_domain"/>
</dbReference>
<dbReference type="GO" id="GO:0005737">
    <property type="term" value="C:cytoplasm"/>
    <property type="evidence" value="ECO:0007669"/>
    <property type="project" value="TreeGrafter"/>
</dbReference>
<feature type="transmembrane region" description="Helical" evidence="1">
    <location>
        <begin position="111"/>
        <end position="129"/>
    </location>
</feature>
<evidence type="ECO:0000256" key="1">
    <source>
        <dbReference type="SAM" id="Phobius"/>
    </source>
</evidence>
<dbReference type="Proteomes" id="UP001209570">
    <property type="component" value="Unassembled WGS sequence"/>
</dbReference>
<name>A0AAD5Q6B9_PYTIN</name>